<dbReference type="Pfam" id="PF03107">
    <property type="entry name" value="C1_2"/>
    <property type="match status" value="1"/>
</dbReference>
<dbReference type="InterPro" id="IPR046349">
    <property type="entry name" value="C1-like_sf"/>
</dbReference>
<dbReference type="EMBL" id="CM003533">
    <property type="protein sequence ID" value="RCV30991.1"/>
    <property type="molecule type" value="Genomic_DNA"/>
</dbReference>
<dbReference type="PANTHER" id="PTHR46477:SF8">
    <property type="entry name" value="OS08G0257100 PROTEIN"/>
    <property type="match status" value="1"/>
</dbReference>
<dbReference type="InterPro" id="IPR004146">
    <property type="entry name" value="DC1"/>
</dbReference>
<protein>
    <recommendedName>
        <fullName evidence="2">DC1 domain-containing protein</fullName>
    </recommendedName>
</protein>
<dbReference type="STRING" id="4555.A0A368RLG3"/>
<evidence type="ECO:0000259" key="2">
    <source>
        <dbReference type="Pfam" id="PF03107"/>
    </source>
</evidence>
<keyword evidence="1" id="KW-0677">Repeat</keyword>
<evidence type="ECO:0000313" key="3">
    <source>
        <dbReference type="EMBL" id="RCV30991.1"/>
    </source>
</evidence>
<sequence>MTRLYENPPAEIIHSGRKLKLTETDDVLFRCDGCKEPGYGRRYTCDCGGNSFDLHTCCAVTEDTLKHPLFGDLTFEFLKEPPPAADQKTKCDACGEEASGFVYHCKKEDRDLHPCCASLKECVIQDTRVFERRQKASRPCGMCSKNNGNFWAYRTYLDGKAVDLHLACMKKMARLSWESASQNRVGGAQIVRPSDASIESMLRSLRGNTRSSDGFDTFTRQIAGTVVSAAIAVIFGL</sequence>
<reference evidence="3" key="1">
    <citation type="journal article" date="2012" name="Nat. Biotechnol.">
        <title>Reference genome sequence of the model plant Setaria.</title>
        <authorList>
            <person name="Bennetzen J.L."/>
            <person name="Schmutz J."/>
            <person name="Wang H."/>
            <person name="Percifield R."/>
            <person name="Hawkins J."/>
            <person name="Pontaroli A.C."/>
            <person name="Estep M."/>
            <person name="Feng L."/>
            <person name="Vaughn J.N."/>
            <person name="Grimwood J."/>
            <person name="Jenkins J."/>
            <person name="Barry K."/>
            <person name="Lindquist E."/>
            <person name="Hellsten U."/>
            <person name="Deshpande S."/>
            <person name="Wang X."/>
            <person name="Wu X."/>
            <person name="Mitros T."/>
            <person name="Triplett J."/>
            <person name="Yang X."/>
            <person name="Ye C.Y."/>
            <person name="Mauro-Herrera M."/>
            <person name="Wang L."/>
            <person name="Li P."/>
            <person name="Sharma M."/>
            <person name="Sharma R."/>
            <person name="Ronald P.C."/>
            <person name="Panaud O."/>
            <person name="Kellogg E.A."/>
            <person name="Brutnell T.P."/>
            <person name="Doust A.N."/>
            <person name="Tuskan G.A."/>
            <person name="Rokhsar D."/>
            <person name="Devos K.M."/>
        </authorList>
    </citation>
    <scope>NUCLEOTIDE SEQUENCE [LARGE SCALE GENOMIC DNA]</scope>
    <source>
        <strain evidence="3">Yugu1</strain>
    </source>
</reference>
<name>A0A368RLG3_SETIT</name>
<reference evidence="3" key="2">
    <citation type="submission" date="2015-07" db="EMBL/GenBank/DDBJ databases">
        <authorList>
            <person name="Noorani M."/>
        </authorList>
    </citation>
    <scope>NUCLEOTIDE SEQUENCE</scope>
    <source>
        <strain evidence="3">Yugu1</strain>
    </source>
</reference>
<gene>
    <name evidence="3" type="ORF">SETIT_6G140500v2</name>
</gene>
<dbReference type="SUPFAM" id="SSF57889">
    <property type="entry name" value="Cysteine-rich domain"/>
    <property type="match status" value="1"/>
</dbReference>
<feature type="domain" description="DC1" evidence="2">
    <location>
        <begin position="83"/>
        <end position="117"/>
    </location>
</feature>
<dbReference type="PANTHER" id="PTHR46477">
    <property type="entry name" value="CYSTEINE/HISTIDINE-RICH C1 DOMAIN FAMILY PROTEIN"/>
    <property type="match status" value="1"/>
</dbReference>
<dbReference type="AlphaFoldDB" id="A0A368RLG3"/>
<accession>A0A368RLG3</accession>
<evidence type="ECO:0000256" key="1">
    <source>
        <dbReference type="ARBA" id="ARBA00022737"/>
    </source>
</evidence>
<dbReference type="OrthoDB" id="664025at2759"/>
<proteinExistence type="predicted"/>
<organism evidence="3">
    <name type="scientific">Setaria italica</name>
    <name type="common">Foxtail millet</name>
    <name type="synonym">Panicum italicum</name>
    <dbReference type="NCBI Taxonomy" id="4555"/>
    <lineage>
        <taxon>Eukaryota</taxon>
        <taxon>Viridiplantae</taxon>
        <taxon>Streptophyta</taxon>
        <taxon>Embryophyta</taxon>
        <taxon>Tracheophyta</taxon>
        <taxon>Spermatophyta</taxon>
        <taxon>Magnoliopsida</taxon>
        <taxon>Liliopsida</taxon>
        <taxon>Poales</taxon>
        <taxon>Poaceae</taxon>
        <taxon>PACMAD clade</taxon>
        <taxon>Panicoideae</taxon>
        <taxon>Panicodae</taxon>
        <taxon>Paniceae</taxon>
        <taxon>Cenchrinae</taxon>
        <taxon>Setaria</taxon>
    </lineage>
</organism>